<evidence type="ECO:0000256" key="5">
    <source>
        <dbReference type="ARBA" id="ARBA00023136"/>
    </source>
</evidence>
<keyword evidence="3 9" id="KW-1133">Transmembrane helix</keyword>
<feature type="transmembrane region" description="Helical" evidence="9">
    <location>
        <begin position="44"/>
        <end position="64"/>
    </location>
</feature>
<organism evidence="11 12">
    <name type="scientific">Acropora cervicornis</name>
    <name type="common">Staghorn coral</name>
    <dbReference type="NCBI Taxonomy" id="6130"/>
    <lineage>
        <taxon>Eukaryota</taxon>
        <taxon>Metazoa</taxon>
        <taxon>Cnidaria</taxon>
        <taxon>Anthozoa</taxon>
        <taxon>Hexacorallia</taxon>
        <taxon>Scleractinia</taxon>
        <taxon>Astrocoeniina</taxon>
        <taxon>Acroporidae</taxon>
        <taxon>Acropora</taxon>
    </lineage>
</organism>
<evidence type="ECO:0000313" key="11">
    <source>
        <dbReference type="EMBL" id="KAK2549064.1"/>
    </source>
</evidence>
<dbReference type="EMBL" id="JARQWQ010000132">
    <property type="protein sequence ID" value="KAK2549064.1"/>
    <property type="molecule type" value="Genomic_DNA"/>
</dbReference>
<evidence type="ECO:0000256" key="6">
    <source>
        <dbReference type="ARBA" id="ARBA00023170"/>
    </source>
</evidence>
<dbReference type="InterPro" id="IPR000276">
    <property type="entry name" value="GPCR_Rhodpsn"/>
</dbReference>
<evidence type="ECO:0000256" key="4">
    <source>
        <dbReference type="ARBA" id="ARBA00023040"/>
    </source>
</evidence>
<dbReference type="Pfam" id="PF00001">
    <property type="entry name" value="7tm_1"/>
    <property type="match status" value="1"/>
</dbReference>
<dbReference type="PANTHER" id="PTHR45695">
    <property type="entry name" value="LEUCOKININ RECEPTOR-RELATED"/>
    <property type="match status" value="1"/>
</dbReference>
<name>A0AAD9UT55_ACRCE</name>
<evidence type="ECO:0000256" key="9">
    <source>
        <dbReference type="SAM" id="Phobius"/>
    </source>
</evidence>
<evidence type="ECO:0000256" key="7">
    <source>
        <dbReference type="ARBA" id="ARBA00023224"/>
    </source>
</evidence>
<evidence type="ECO:0000313" key="12">
    <source>
        <dbReference type="Proteomes" id="UP001249851"/>
    </source>
</evidence>
<reference evidence="11" key="1">
    <citation type="journal article" date="2023" name="G3 (Bethesda)">
        <title>Whole genome assembly and annotation of the endangered Caribbean coral Acropora cervicornis.</title>
        <authorList>
            <person name="Selwyn J.D."/>
            <person name="Vollmer S.V."/>
        </authorList>
    </citation>
    <scope>NUCLEOTIDE SEQUENCE</scope>
    <source>
        <strain evidence="11">K2</strain>
    </source>
</reference>
<dbReference type="PANTHER" id="PTHR45695:SF15">
    <property type="entry name" value="OPSIN RH2"/>
    <property type="match status" value="1"/>
</dbReference>
<reference evidence="11" key="2">
    <citation type="journal article" date="2023" name="Science">
        <title>Genomic signatures of disease resistance in endangered staghorn corals.</title>
        <authorList>
            <person name="Vollmer S.V."/>
            <person name="Selwyn J.D."/>
            <person name="Despard B.A."/>
            <person name="Roesel C.L."/>
        </authorList>
    </citation>
    <scope>NUCLEOTIDE SEQUENCE</scope>
    <source>
        <strain evidence="11">K2</strain>
    </source>
</reference>
<keyword evidence="7" id="KW-0807">Transducer</keyword>
<dbReference type="Proteomes" id="UP001249851">
    <property type="component" value="Unassembled WGS sequence"/>
</dbReference>
<feature type="transmembrane region" description="Helical" evidence="9">
    <location>
        <begin position="84"/>
        <end position="103"/>
    </location>
</feature>
<keyword evidence="5 9" id="KW-0472">Membrane</keyword>
<dbReference type="AlphaFoldDB" id="A0AAD9UT55"/>
<feature type="region of interest" description="Disordered" evidence="8">
    <location>
        <begin position="276"/>
        <end position="295"/>
    </location>
</feature>
<evidence type="ECO:0000256" key="1">
    <source>
        <dbReference type="ARBA" id="ARBA00004141"/>
    </source>
</evidence>
<accession>A0AAD9UT55</accession>
<dbReference type="PROSITE" id="PS50262">
    <property type="entry name" value="G_PROTEIN_RECEP_F1_2"/>
    <property type="match status" value="1"/>
</dbReference>
<comment type="caution">
    <text evidence="11">The sequence shown here is derived from an EMBL/GenBank/DDBJ whole genome shotgun (WGS) entry which is preliminary data.</text>
</comment>
<keyword evidence="4" id="KW-0297">G-protein coupled receptor</keyword>
<dbReference type="GO" id="GO:0004930">
    <property type="term" value="F:G protein-coupled receptor activity"/>
    <property type="evidence" value="ECO:0007669"/>
    <property type="project" value="UniProtKB-KW"/>
</dbReference>
<keyword evidence="12" id="KW-1185">Reference proteome</keyword>
<evidence type="ECO:0000259" key="10">
    <source>
        <dbReference type="PROSITE" id="PS50262"/>
    </source>
</evidence>
<evidence type="ECO:0000256" key="8">
    <source>
        <dbReference type="SAM" id="MobiDB-lite"/>
    </source>
</evidence>
<dbReference type="SUPFAM" id="SSF81321">
    <property type="entry name" value="Family A G protein-coupled receptor-like"/>
    <property type="match status" value="1"/>
</dbReference>
<evidence type="ECO:0000256" key="2">
    <source>
        <dbReference type="ARBA" id="ARBA00022692"/>
    </source>
</evidence>
<comment type="subcellular location">
    <subcellularLocation>
        <location evidence="1">Membrane</location>
        <topology evidence="1">Multi-pass membrane protein</topology>
    </subcellularLocation>
</comment>
<keyword evidence="2 9" id="KW-0812">Transmembrane</keyword>
<dbReference type="InterPro" id="IPR017452">
    <property type="entry name" value="GPCR_Rhodpsn_7TM"/>
</dbReference>
<dbReference type="SMART" id="SM01381">
    <property type="entry name" value="7TM_GPCR_Srsx"/>
    <property type="match status" value="1"/>
</dbReference>
<dbReference type="PRINTS" id="PR00237">
    <property type="entry name" value="GPCRRHODOPSN"/>
</dbReference>
<gene>
    <name evidence="11" type="ORF">P5673_030562</name>
</gene>
<protein>
    <submittedName>
        <fullName evidence="11">Somatostatin receptor type 4</fullName>
    </submittedName>
</protein>
<keyword evidence="6 11" id="KW-0675">Receptor</keyword>
<dbReference type="Gene3D" id="1.20.1070.10">
    <property type="entry name" value="Rhodopsin 7-helix transmembrane proteins"/>
    <property type="match status" value="1"/>
</dbReference>
<dbReference type="GO" id="GO:0005886">
    <property type="term" value="C:plasma membrane"/>
    <property type="evidence" value="ECO:0007669"/>
    <property type="project" value="TreeGrafter"/>
</dbReference>
<feature type="transmembrane region" description="Helical" evidence="9">
    <location>
        <begin position="198"/>
        <end position="221"/>
    </location>
</feature>
<evidence type="ECO:0000256" key="3">
    <source>
        <dbReference type="ARBA" id="ARBA00022989"/>
    </source>
</evidence>
<sequence>MLTLLNVILLTIKSIIFLASIAGNFLVGFVVLRNRDMRTPFNYLLVNLAAADIVYPSFLLSHYMASLTIETADEMPGNAICMSLSKAAWVGAFAGVFTMIVVARERYYTVVNPHGIKGKLTIQSVKIIIPSSWFLSVLINIRGFVLQGIGNEIAVKSCDHHWTNKTLELAYQLIWLVLLCISLLLMQGVLKVRKRVTLMVLIVSAMFEICWITDTILHAIVVDFRSAEISIVHAVIMLNSAINPFVYALLSQRFRQKMKRTIRFWSPSSERTVAPEESSYQLKRLPATPSTPEKK</sequence>
<feature type="transmembrane region" description="Helical" evidence="9">
    <location>
        <begin position="169"/>
        <end position="186"/>
    </location>
</feature>
<feature type="transmembrane region" description="Helical" evidence="9">
    <location>
        <begin position="227"/>
        <end position="250"/>
    </location>
</feature>
<feature type="transmembrane region" description="Helical" evidence="9">
    <location>
        <begin position="124"/>
        <end position="149"/>
    </location>
</feature>
<feature type="domain" description="G-protein coupled receptors family 1 profile" evidence="10">
    <location>
        <begin position="23"/>
        <end position="247"/>
    </location>
</feature>
<proteinExistence type="predicted"/>
<feature type="transmembrane region" description="Helical" evidence="9">
    <location>
        <begin position="6"/>
        <end position="32"/>
    </location>
</feature>